<feature type="region of interest" description="Disordered" evidence="7">
    <location>
        <begin position="288"/>
        <end position="319"/>
    </location>
</feature>
<evidence type="ECO:0000256" key="3">
    <source>
        <dbReference type="ARBA" id="ARBA00023125"/>
    </source>
</evidence>
<evidence type="ECO:0000256" key="5">
    <source>
        <dbReference type="ARBA" id="ARBA00023242"/>
    </source>
</evidence>
<dbReference type="InterPro" id="IPR030456">
    <property type="entry name" value="TF_fork_head_CS_2"/>
</dbReference>
<evidence type="ECO:0000256" key="1">
    <source>
        <dbReference type="ARBA" id="ARBA00004123"/>
    </source>
</evidence>
<dbReference type="OrthoDB" id="5954824at2759"/>
<proteinExistence type="predicted"/>
<feature type="DNA-binding region" description="Fork-head" evidence="6">
    <location>
        <begin position="84"/>
        <end position="162"/>
    </location>
</feature>
<evidence type="ECO:0000313" key="9">
    <source>
        <dbReference type="EMBL" id="ODN95815.1"/>
    </source>
</evidence>
<evidence type="ECO:0000256" key="7">
    <source>
        <dbReference type="SAM" id="MobiDB-lite"/>
    </source>
</evidence>
<dbReference type="EMBL" id="AWGH01000012">
    <property type="protein sequence ID" value="ODN95815.1"/>
    <property type="molecule type" value="Genomic_DNA"/>
</dbReference>
<evidence type="ECO:0000256" key="6">
    <source>
        <dbReference type="PROSITE-ProRule" id="PRU00089"/>
    </source>
</evidence>
<dbReference type="PANTHER" id="PTHR45881:SF1">
    <property type="entry name" value="FORK HEAD PROTEIN HOMOLOG 2"/>
    <property type="match status" value="1"/>
</dbReference>
<dbReference type="RefSeq" id="XP_019031480.1">
    <property type="nucleotide sequence ID" value="XM_019176552.1"/>
</dbReference>
<comment type="subcellular location">
    <subcellularLocation>
        <location evidence="1 6">Nucleus</location>
    </subcellularLocation>
</comment>
<accession>A0A1E3J595</accession>
<evidence type="ECO:0000313" key="10">
    <source>
        <dbReference type="Proteomes" id="UP000094819"/>
    </source>
</evidence>
<evidence type="ECO:0000256" key="2">
    <source>
        <dbReference type="ARBA" id="ARBA00023015"/>
    </source>
</evidence>
<reference evidence="9 10" key="1">
    <citation type="submission" date="2016-06" db="EMBL/GenBank/DDBJ databases">
        <title>Evolution of pathogenesis and genome organization in the Tremellales.</title>
        <authorList>
            <person name="Cuomo C."/>
            <person name="Litvintseva A."/>
            <person name="Heitman J."/>
            <person name="Chen Y."/>
            <person name="Sun S."/>
            <person name="Springer D."/>
            <person name="Dromer F."/>
            <person name="Young S."/>
            <person name="Zeng Q."/>
            <person name="Chapman S."/>
            <person name="Gujja S."/>
            <person name="Saif S."/>
            <person name="Birren B."/>
        </authorList>
    </citation>
    <scope>NUCLEOTIDE SEQUENCE [LARGE SCALE GENOMIC DNA]</scope>
    <source>
        <strain evidence="9 10">CBS 7118</strain>
    </source>
</reference>
<feature type="region of interest" description="Disordered" evidence="7">
    <location>
        <begin position="191"/>
        <end position="273"/>
    </location>
</feature>
<dbReference type="Gene3D" id="1.10.10.10">
    <property type="entry name" value="Winged helix-like DNA-binding domain superfamily/Winged helix DNA-binding domain"/>
    <property type="match status" value="1"/>
</dbReference>
<dbReference type="GeneID" id="30193646"/>
<evidence type="ECO:0000259" key="8">
    <source>
        <dbReference type="PROSITE" id="PS50039"/>
    </source>
</evidence>
<dbReference type="AlphaFoldDB" id="A0A1E3J595"/>
<feature type="compositionally biased region" description="Low complexity" evidence="7">
    <location>
        <begin position="379"/>
        <end position="392"/>
    </location>
</feature>
<keyword evidence="10" id="KW-1185">Reference proteome</keyword>
<dbReference type="GO" id="GO:0005634">
    <property type="term" value="C:nucleus"/>
    <property type="evidence" value="ECO:0007669"/>
    <property type="project" value="UniProtKB-SubCell"/>
</dbReference>
<dbReference type="GO" id="GO:0000978">
    <property type="term" value="F:RNA polymerase II cis-regulatory region sequence-specific DNA binding"/>
    <property type="evidence" value="ECO:0007669"/>
    <property type="project" value="TreeGrafter"/>
</dbReference>
<dbReference type="InterPro" id="IPR001766">
    <property type="entry name" value="Fork_head_dom"/>
</dbReference>
<dbReference type="Proteomes" id="UP000094819">
    <property type="component" value="Unassembled WGS sequence"/>
</dbReference>
<dbReference type="InterPro" id="IPR036390">
    <property type="entry name" value="WH_DNA-bd_sf"/>
</dbReference>
<keyword evidence="4" id="KW-0804">Transcription</keyword>
<dbReference type="PANTHER" id="PTHR45881">
    <property type="entry name" value="CHECKPOINT SUPPRESSOR 1-LIKE, ISOFORM A-RELATED"/>
    <property type="match status" value="1"/>
</dbReference>
<dbReference type="PRINTS" id="PR00053">
    <property type="entry name" value="FORKHEAD"/>
</dbReference>
<keyword evidence="5 6" id="KW-0539">Nucleus</keyword>
<feature type="compositionally biased region" description="Low complexity" evidence="7">
    <location>
        <begin position="42"/>
        <end position="57"/>
    </location>
</feature>
<dbReference type="SUPFAM" id="SSF46785">
    <property type="entry name" value="Winged helix' DNA-binding domain"/>
    <property type="match status" value="1"/>
</dbReference>
<name>A0A1E3J595_9TREE</name>
<comment type="caution">
    <text evidence="9">The sequence shown here is derived from an EMBL/GenBank/DDBJ whole genome shotgun (WGS) entry which is preliminary data.</text>
</comment>
<feature type="domain" description="Fork-head" evidence="8">
    <location>
        <begin position="84"/>
        <end position="162"/>
    </location>
</feature>
<dbReference type="PROSITE" id="PS50039">
    <property type="entry name" value="FORK_HEAD_3"/>
    <property type="match status" value="1"/>
</dbReference>
<evidence type="ECO:0000256" key="4">
    <source>
        <dbReference type="ARBA" id="ARBA00023163"/>
    </source>
</evidence>
<organism evidence="9 10">
    <name type="scientific">Cryptococcus wingfieldii CBS 7118</name>
    <dbReference type="NCBI Taxonomy" id="1295528"/>
    <lineage>
        <taxon>Eukaryota</taxon>
        <taxon>Fungi</taxon>
        <taxon>Dikarya</taxon>
        <taxon>Basidiomycota</taxon>
        <taxon>Agaricomycotina</taxon>
        <taxon>Tremellomycetes</taxon>
        <taxon>Tremellales</taxon>
        <taxon>Cryptococcaceae</taxon>
        <taxon>Cryptococcus</taxon>
    </lineage>
</organism>
<feature type="compositionally biased region" description="Basic and acidic residues" evidence="7">
    <location>
        <begin position="210"/>
        <end position="221"/>
    </location>
</feature>
<sequence length="441" mass="49007">MPAAPHSLPLPVRAVHPPPTALPPQRSVPSDDAYRPPPYIPRVRATGSRSSRASPAGAGLGEDMPIAIDRGVEGIPPGPRPVHRPNAPLAYIMGQAILASTLKGLSLEHIYRWIETVFPWFAHEDNCGWRNSVRHTLSIHKLFEKVERTELHPPGKGGIWQIADGEECHWGEGTSFTKAFPVGHFHHGKCKQVSWEEGKSGRGKGKKKRLSDSSEDGKSAKSESTTPLVPRSPAKIERPVAPRRMSSGTTAVSSSLPVTPHLETTPTLPSITEFTNFSYSPPAYTFPERPLAHGRTHSYEEEHQAKRPRLSSETLPPISLRSRNSQGAIVLPPIPAFAAMEHLPPRYSATNVDSFEAEVAFASRYRRIPAKQTSYERYSSSFESESLPGSSPESRKFQDYGYGNEKAAKWRNRVEVVEVDDRNDEEATRRTPWNGFRFWVP</sequence>
<dbReference type="CDD" id="cd00059">
    <property type="entry name" value="FH_FOX"/>
    <property type="match status" value="1"/>
</dbReference>
<feature type="region of interest" description="Disordered" evidence="7">
    <location>
        <begin position="379"/>
        <end position="400"/>
    </location>
</feature>
<dbReference type="SMART" id="SM00339">
    <property type="entry name" value="FH"/>
    <property type="match status" value="1"/>
</dbReference>
<protein>
    <recommendedName>
        <fullName evidence="8">Fork-head domain-containing protein</fullName>
    </recommendedName>
</protein>
<dbReference type="Pfam" id="PF00250">
    <property type="entry name" value="Forkhead"/>
    <property type="match status" value="1"/>
</dbReference>
<keyword evidence="2" id="KW-0805">Transcription regulation</keyword>
<dbReference type="PROSITE" id="PS00658">
    <property type="entry name" value="FORK_HEAD_2"/>
    <property type="match status" value="1"/>
</dbReference>
<gene>
    <name evidence="9" type="ORF">L198_04433</name>
</gene>
<feature type="region of interest" description="Disordered" evidence="7">
    <location>
        <begin position="1"/>
        <end position="63"/>
    </location>
</feature>
<dbReference type="InterPro" id="IPR036388">
    <property type="entry name" value="WH-like_DNA-bd_sf"/>
</dbReference>
<keyword evidence="3 6" id="KW-0238">DNA-binding</keyword>
<dbReference type="GO" id="GO:0000981">
    <property type="term" value="F:DNA-binding transcription factor activity, RNA polymerase II-specific"/>
    <property type="evidence" value="ECO:0007669"/>
    <property type="project" value="TreeGrafter"/>
</dbReference>
<feature type="compositionally biased region" description="Polar residues" evidence="7">
    <location>
        <begin position="246"/>
        <end position="273"/>
    </location>
</feature>